<dbReference type="AlphaFoldDB" id="A0A8S3VJC9"/>
<dbReference type="OrthoDB" id="6191122at2759"/>
<dbReference type="Proteomes" id="UP000683360">
    <property type="component" value="Unassembled WGS sequence"/>
</dbReference>
<proteinExistence type="predicted"/>
<reference evidence="1" key="1">
    <citation type="submission" date="2021-03" db="EMBL/GenBank/DDBJ databases">
        <authorList>
            <person name="Bekaert M."/>
        </authorList>
    </citation>
    <scope>NUCLEOTIDE SEQUENCE</scope>
</reference>
<gene>
    <name evidence="1" type="ORF">MEDL_66662</name>
</gene>
<organism evidence="1 2">
    <name type="scientific">Mytilus edulis</name>
    <name type="common">Blue mussel</name>
    <dbReference type="NCBI Taxonomy" id="6550"/>
    <lineage>
        <taxon>Eukaryota</taxon>
        <taxon>Metazoa</taxon>
        <taxon>Spiralia</taxon>
        <taxon>Lophotrochozoa</taxon>
        <taxon>Mollusca</taxon>
        <taxon>Bivalvia</taxon>
        <taxon>Autobranchia</taxon>
        <taxon>Pteriomorphia</taxon>
        <taxon>Mytilida</taxon>
        <taxon>Mytiloidea</taxon>
        <taxon>Mytilidae</taxon>
        <taxon>Mytilinae</taxon>
        <taxon>Mytilus</taxon>
    </lineage>
</organism>
<protein>
    <submittedName>
        <fullName evidence="1">Uncharacterized protein</fullName>
    </submittedName>
</protein>
<evidence type="ECO:0000313" key="2">
    <source>
        <dbReference type="Proteomes" id="UP000683360"/>
    </source>
</evidence>
<name>A0A8S3VJC9_MYTED</name>
<comment type="caution">
    <text evidence="1">The sequence shown here is derived from an EMBL/GenBank/DDBJ whole genome shotgun (WGS) entry which is preliminary data.</text>
</comment>
<dbReference type="EMBL" id="CAJPWZ010003260">
    <property type="protein sequence ID" value="CAG2255225.1"/>
    <property type="molecule type" value="Genomic_DNA"/>
</dbReference>
<keyword evidence="2" id="KW-1185">Reference proteome</keyword>
<accession>A0A8S3VJC9</accession>
<sequence length="178" mass="20470">MGNVVSKRVNDSVEKNFISLGHTFVWKPPGNDMQPLMENESYTILDDRLFEWLNVGSDRILSGKASQKSNWNCGYMEDKNVSVSLLQMKNLDGTNTPYIAKDVRVQERIKFDPISIKVCLLNDIQIPDLENNMVNPMKTSLNTERYVRGSSGNPNNNEMEGDIRCHVPWPFKRNLKYQ</sequence>
<evidence type="ECO:0000313" key="1">
    <source>
        <dbReference type="EMBL" id="CAG2255225.1"/>
    </source>
</evidence>